<dbReference type="RefSeq" id="WP_232002512.1">
    <property type="nucleotide sequence ID" value="NZ_CAAAJE010000013.1"/>
</dbReference>
<evidence type="ECO:0000313" key="1">
    <source>
        <dbReference type="EMBL" id="KTD55237.1"/>
    </source>
</evidence>
<accession>A0A0W0YED5</accession>
<dbReference type="PATRIC" id="fig|28087.4.peg.3036"/>
<protein>
    <submittedName>
        <fullName evidence="1">Uncharacterized protein</fullName>
    </submittedName>
</protein>
<organism evidence="1 2">
    <name type="scientific">Legionella sainthelensi</name>
    <dbReference type="NCBI Taxonomy" id="28087"/>
    <lineage>
        <taxon>Bacteria</taxon>
        <taxon>Pseudomonadati</taxon>
        <taxon>Pseudomonadota</taxon>
        <taxon>Gammaproteobacteria</taxon>
        <taxon>Legionellales</taxon>
        <taxon>Legionellaceae</taxon>
        <taxon>Legionella</taxon>
    </lineage>
</organism>
<dbReference type="AlphaFoldDB" id="A0A0W0YED5"/>
<proteinExistence type="predicted"/>
<evidence type="ECO:0000313" key="2">
    <source>
        <dbReference type="Proteomes" id="UP000054621"/>
    </source>
</evidence>
<comment type="caution">
    <text evidence="1">The sequence shown here is derived from an EMBL/GenBank/DDBJ whole genome shotgun (WGS) entry which is preliminary data.</text>
</comment>
<dbReference type="Proteomes" id="UP000054621">
    <property type="component" value="Unassembled WGS sequence"/>
</dbReference>
<sequence>MKIYLNQSNCSATLTSLQVFLKKIRSSLESLGKDDWEKNIVITFDKNIPTSLQREIISCLNELCLELEQKKMAINLSFYKTKNIAEEIKKYILVENKTLCKHLVSGFE</sequence>
<gene>
    <name evidence="1" type="ORF">Lsai_2829</name>
</gene>
<dbReference type="EMBL" id="LNYV01000036">
    <property type="protein sequence ID" value="KTD55237.1"/>
    <property type="molecule type" value="Genomic_DNA"/>
</dbReference>
<dbReference type="STRING" id="28087.Lsai_2829"/>
<reference evidence="1 2" key="1">
    <citation type="submission" date="2015-11" db="EMBL/GenBank/DDBJ databases">
        <title>Genomic analysis of 38 Legionella species identifies large and diverse effector repertoires.</title>
        <authorList>
            <person name="Burstein D."/>
            <person name="Amaro F."/>
            <person name="Zusman T."/>
            <person name="Lifshitz Z."/>
            <person name="Cohen O."/>
            <person name="Gilbert J.A."/>
            <person name="Pupko T."/>
            <person name="Shuman H.A."/>
            <person name="Segal G."/>
        </authorList>
    </citation>
    <scope>NUCLEOTIDE SEQUENCE [LARGE SCALE GENOMIC DNA]</scope>
    <source>
        <strain evidence="1 2">Mt.St.Helens-4</strain>
    </source>
</reference>
<name>A0A0W0YED5_9GAMM</name>